<proteinExistence type="predicted"/>
<dbReference type="EMBL" id="CYGX02000015">
    <property type="protein sequence ID" value="SIT38573.1"/>
    <property type="molecule type" value="Genomic_DNA"/>
</dbReference>
<keyword evidence="2" id="KW-1185">Reference proteome</keyword>
<name>A0A1N7RV41_9BURK</name>
<sequence>MRAIVRPERQNPAPQIRLTYGAAPHETCCESRKSEAHGLRLSEPAFWGPLYHRFPNAQPTHPDKAINGSKSYAFVV</sequence>
<evidence type="ECO:0000313" key="2">
    <source>
        <dbReference type="Proteomes" id="UP000187012"/>
    </source>
</evidence>
<organism evidence="1 2">
    <name type="scientific">Paraburkholderia ribeironis</name>
    <dbReference type="NCBI Taxonomy" id="1247936"/>
    <lineage>
        <taxon>Bacteria</taxon>
        <taxon>Pseudomonadati</taxon>
        <taxon>Pseudomonadota</taxon>
        <taxon>Betaproteobacteria</taxon>
        <taxon>Burkholderiales</taxon>
        <taxon>Burkholderiaceae</taxon>
        <taxon>Paraburkholderia</taxon>
    </lineage>
</organism>
<dbReference type="Proteomes" id="UP000187012">
    <property type="component" value="Unassembled WGS sequence"/>
</dbReference>
<dbReference type="STRING" id="1247936.BN2475_150167"/>
<dbReference type="AlphaFoldDB" id="A0A1N7RV41"/>
<gene>
    <name evidence="1" type="ORF">BN2475_150167</name>
</gene>
<protein>
    <submittedName>
        <fullName evidence="1">Uncharacterized protein</fullName>
    </submittedName>
</protein>
<evidence type="ECO:0000313" key="1">
    <source>
        <dbReference type="EMBL" id="SIT38573.1"/>
    </source>
</evidence>
<reference evidence="1 2" key="1">
    <citation type="submission" date="2016-12" db="EMBL/GenBank/DDBJ databases">
        <authorList>
            <person name="Song W.-J."/>
            <person name="Kurnit D.M."/>
        </authorList>
    </citation>
    <scope>NUCLEOTIDE SEQUENCE [LARGE SCALE GENOMIC DNA]</scope>
    <source>
        <strain evidence="1 2">STM7296</strain>
    </source>
</reference>
<accession>A0A1N7RV41</accession>